<feature type="region of interest" description="Disordered" evidence="1">
    <location>
        <begin position="1"/>
        <end position="41"/>
    </location>
</feature>
<evidence type="ECO:0000313" key="2">
    <source>
        <dbReference type="EMBL" id="KAH6692630.1"/>
    </source>
</evidence>
<gene>
    <name evidence="2" type="ORF">F5X68DRAFT_59749</name>
</gene>
<feature type="compositionally biased region" description="Polar residues" evidence="1">
    <location>
        <begin position="610"/>
        <end position="622"/>
    </location>
</feature>
<proteinExistence type="predicted"/>
<dbReference type="AlphaFoldDB" id="A0A9P8VJE1"/>
<keyword evidence="3" id="KW-1185">Reference proteome</keyword>
<dbReference type="Proteomes" id="UP000770015">
    <property type="component" value="Unassembled WGS sequence"/>
</dbReference>
<feature type="compositionally biased region" description="Basic residues" evidence="1">
    <location>
        <begin position="83"/>
        <end position="97"/>
    </location>
</feature>
<name>A0A9P8VJE1_9PEZI</name>
<organism evidence="2 3">
    <name type="scientific">Plectosphaerella plurivora</name>
    <dbReference type="NCBI Taxonomy" id="936078"/>
    <lineage>
        <taxon>Eukaryota</taxon>
        <taxon>Fungi</taxon>
        <taxon>Dikarya</taxon>
        <taxon>Ascomycota</taxon>
        <taxon>Pezizomycotina</taxon>
        <taxon>Sordariomycetes</taxon>
        <taxon>Hypocreomycetidae</taxon>
        <taxon>Glomerellales</taxon>
        <taxon>Plectosphaerellaceae</taxon>
        <taxon>Plectosphaerella</taxon>
    </lineage>
</organism>
<accession>A0A9P8VJE1</accession>
<reference evidence="2" key="1">
    <citation type="journal article" date="2021" name="Nat. Commun.">
        <title>Genetic determinants of endophytism in the Arabidopsis root mycobiome.</title>
        <authorList>
            <person name="Mesny F."/>
            <person name="Miyauchi S."/>
            <person name="Thiergart T."/>
            <person name="Pickel B."/>
            <person name="Atanasova L."/>
            <person name="Karlsson M."/>
            <person name="Huettel B."/>
            <person name="Barry K.W."/>
            <person name="Haridas S."/>
            <person name="Chen C."/>
            <person name="Bauer D."/>
            <person name="Andreopoulos W."/>
            <person name="Pangilinan J."/>
            <person name="LaButti K."/>
            <person name="Riley R."/>
            <person name="Lipzen A."/>
            <person name="Clum A."/>
            <person name="Drula E."/>
            <person name="Henrissat B."/>
            <person name="Kohler A."/>
            <person name="Grigoriev I.V."/>
            <person name="Martin F.M."/>
            <person name="Hacquard S."/>
        </authorList>
    </citation>
    <scope>NUCLEOTIDE SEQUENCE</scope>
    <source>
        <strain evidence="2">MPI-SDFR-AT-0117</strain>
    </source>
</reference>
<dbReference type="OrthoDB" id="4829343at2759"/>
<feature type="compositionally biased region" description="Polar residues" evidence="1">
    <location>
        <begin position="106"/>
        <end position="115"/>
    </location>
</feature>
<comment type="caution">
    <text evidence="2">The sequence shown here is derived from an EMBL/GenBank/DDBJ whole genome shotgun (WGS) entry which is preliminary data.</text>
</comment>
<feature type="compositionally biased region" description="Basic and acidic residues" evidence="1">
    <location>
        <begin position="505"/>
        <end position="522"/>
    </location>
</feature>
<feature type="compositionally biased region" description="Low complexity" evidence="1">
    <location>
        <begin position="541"/>
        <end position="552"/>
    </location>
</feature>
<dbReference type="EMBL" id="JAGSXJ010000004">
    <property type="protein sequence ID" value="KAH6692630.1"/>
    <property type="molecule type" value="Genomic_DNA"/>
</dbReference>
<protein>
    <submittedName>
        <fullName evidence="2">Uncharacterized protein</fullName>
    </submittedName>
</protein>
<feature type="region of interest" description="Disordered" evidence="1">
    <location>
        <begin position="70"/>
        <end position="115"/>
    </location>
</feature>
<feature type="compositionally biased region" description="Polar residues" evidence="1">
    <location>
        <begin position="24"/>
        <end position="41"/>
    </location>
</feature>
<evidence type="ECO:0000313" key="3">
    <source>
        <dbReference type="Proteomes" id="UP000770015"/>
    </source>
</evidence>
<evidence type="ECO:0000256" key="1">
    <source>
        <dbReference type="SAM" id="MobiDB-lite"/>
    </source>
</evidence>
<feature type="region of interest" description="Disordered" evidence="1">
    <location>
        <begin position="265"/>
        <end position="371"/>
    </location>
</feature>
<feature type="compositionally biased region" description="Basic and acidic residues" evidence="1">
    <location>
        <begin position="565"/>
        <end position="581"/>
    </location>
</feature>
<feature type="region of interest" description="Disordered" evidence="1">
    <location>
        <begin position="492"/>
        <end position="622"/>
    </location>
</feature>
<sequence length="622" mass="70096">MTGHQYLASTPHARADRPGELPVRTTSSTVTGRPVSTSTAPAITYSTLPSASFSTNTSFGSSTHHCDHNILTPISSGAGSPPLRHRSQPATRRHRRPSATTPPYPQSLTPPSSSARMYQWPADFAMAAPDSQATSPMSMQPMPSQAHYNIAALSDVPQDHHHHEQQQHLHLKEEIPEAPEPYWGSFGVSTTEADPVDGQAQHMHHDPYHYMNNIQHTMGHMNQTLAPSALVKQEESSMPLDLDMHHQHHQQQQMIAHPLMQMHDPSAQLRRESQASAEAASPDDIIKDEYAPSVDLGASLKLRRQQQQQSNGNRIFRKPRVRGGARSVAGPTPRRDGVKSKQHQAAIKSEASPEDSVDEKPTTMEPLQFKDGMPDTDRFLFELRRKYDNNKGKGMWDPITREYNERFNTQFDRAALQMRISRAKSKYVQWSDNDDQRLIEAARLVERQYYRQVHLKYKELGGNPQADFNVGNVEMRMVELGLAEVFMEPWKGDAKSQTRRRRKLNERQRASAASREEPRDAAPDAACYPPQHQQQPDYMAQHHYQQQLAAAQNERSHYGTSELPPHTREQVLDEIEAREYPFEEDSDSETKGDSVFVLSSKETAAGRKGTSGQSSQNGRATK</sequence>